<accession>A0ABW3K5F7</accession>
<keyword evidence="1" id="KW-0808">Transferase</keyword>
<dbReference type="InterPro" id="IPR001296">
    <property type="entry name" value="Glyco_trans_1"/>
</dbReference>
<dbReference type="CDD" id="cd03809">
    <property type="entry name" value="GT4_MtfB-like"/>
    <property type="match status" value="1"/>
</dbReference>
<feature type="domain" description="Glycosyltransferase subfamily 4-like N-terminal" evidence="3">
    <location>
        <begin position="15"/>
        <end position="169"/>
    </location>
</feature>
<dbReference type="RefSeq" id="WP_377580127.1">
    <property type="nucleotide sequence ID" value="NZ_JBHTKA010000004.1"/>
</dbReference>
<keyword evidence="5" id="KW-1185">Reference proteome</keyword>
<evidence type="ECO:0000313" key="5">
    <source>
        <dbReference type="Proteomes" id="UP001597112"/>
    </source>
</evidence>
<reference evidence="5" key="1">
    <citation type="journal article" date="2019" name="Int. J. Syst. Evol. Microbiol.">
        <title>The Global Catalogue of Microorganisms (GCM) 10K type strain sequencing project: providing services to taxonomists for standard genome sequencing and annotation.</title>
        <authorList>
            <consortium name="The Broad Institute Genomics Platform"/>
            <consortium name="The Broad Institute Genome Sequencing Center for Infectious Disease"/>
            <person name="Wu L."/>
            <person name="Ma J."/>
        </authorList>
    </citation>
    <scope>NUCLEOTIDE SEQUENCE [LARGE SCALE GENOMIC DNA]</scope>
    <source>
        <strain evidence="5">CCUG 58938</strain>
    </source>
</reference>
<evidence type="ECO:0000259" key="2">
    <source>
        <dbReference type="Pfam" id="PF00534"/>
    </source>
</evidence>
<organism evidence="4 5">
    <name type="scientific">Ohtaekwangia kribbensis</name>
    <dbReference type="NCBI Taxonomy" id="688913"/>
    <lineage>
        <taxon>Bacteria</taxon>
        <taxon>Pseudomonadati</taxon>
        <taxon>Bacteroidota</taxon>
        <taxon>Cytophagia</taxon>
        <taxon>Cytophagales</taxon>
        <taxon>Fulvivirgaceae</taxon>
        <taxon>Ohtaekwangia</taxon>
    </lineage>
</organism>
<evidence type="ECO:0000313" key="4">
    <source>
        <dbReference type="EMBL" id="MFD1000676.1"/>
    </source>
</evidence>
<proteinExistence type="predicted"/>
<feature type="domain" description="Glycosyl transferase family 1" evidence="2">
    <location>
        <begin position="184"/>
        <end position="339"/>
    </location>
</feature>
<dbReference type="Pfam" id="PF00534">
    <property type="entry name" value="Glycos_transf_1"/>
    <property type="match status" value="1"/>
</dbReference>
<gene>
    <name evidence="4" type="ORF">ACFQ21_15225</name>
</gene>
<evidence type="ECO:0000259" key="3">
    <source>
        <dbReference type="Pfam" id="PF13439"/>
    </source>
</evidence>
<dbReference type="Gene3D" id="3.40.50.2000">
    <property type="entry name" value="Glycogen Phosphorylase B"/>
    <property type="match status" value="2"/>
</dbReference>
<dbReference type="InterPro" id="IPR028098">
    <property type="entry name" value="Glyco_trans_4-like_N"/>
</dbReference>
<dbReference type="Pfam" id="PF13439">
    <property type="entry name" value="Glyco_transf_4"/>
    <property type="match status" value="1"/>
</dbReference>
<dbReference type="SUPFAM" id="SSF53756">
    <property type="entry name" value="UDP-Glycosyltransferase/glycogen phosphorylase"/>
    <property type="match status" value="1"/>
</dbReference>
<dbReference type="PANTHER" id="PTHR46401:SF2">
    <property type="entry name" value="GLYCOSYLTRANSFERASE WBBK-RELATED"/>
    <property type="match status" value="1"/>
</dbReference>
<sequence length="364" mass="41890">MRIFFDHQIFAFQNYGGISRYFVEVINHLHKYPDVTLKFPILFSNNEYLTDNKVIKSTPFFPNYNIKGKGTLMMKLDTSLTRLSMRKDDYDIFHPTYYHPYHLGRNKKPTVVTCYDLIHEIYIQNDTKSLDMKKRVLERADKIIAISKHTKNDLIKFYNIPEERVEVIYLANSLEPTSSPSFIPTDKKNKYLLYVGNRNLYKNFTVFVKAIAPVLRKSKDLFLLCAGGGKFNKEEYELFNALKIESQIEQYPGSNDSLYTLYSNAIAFIYPSLYEGFGIPLLEAMSCGCPVLASNTSSLPEVGGDAALYFEPTDEESIRSAVERLIGDTKLQNELKRKGAGRTKEFTWEKTALQSHALYKNILG</sequence>
<protein>
    <submittedName>
        <fullName evidence="4">Glycosyltransferase family 4 protein</fullName>
    </submittedName>
</protein>
<dbReference type="Proteomes" id="UP001597112">
    <property type="component" value="Unassembled WGS sequence"/>
</dbReference>
<dbReference type="EMBL" id="JBHTKA010000004">
    <property type="protein sequence ID" value="MFD1000676.1"/>
    <property type="molecule type" value="Genomic_DNA"/>
</dbReference>
<name>A0ABW3K5F7_9BACT</name>
<dbReference type="PANTHER" id="PTHR46401">
    <property type="entry name" value="GLYCOSYLTRANSFERASE WBBK-RELATED"/>
    <property type="match status" value="1"/>
</dbReference>
<evidence type="ECO:0000256" key="1">
    <source>
        <dbReference type="ARBA" id="ARBA00022679"/>
    </source>
</evidence>
<comment type="caution">
    <text evidence="4">The sequence shown here is derived from an EMBL/GenBank/DDBJ whole genome shotgun (WGS) entry which is preliminary data.</text>
</comment>